<dbReference type="Proteomes" id="UP000031575">
    <property type="component" value="Unassembled WGS sequence"/>
</dbReference>
<reference evidence="8 9" key="1">
    <citation type="journal article" date="2014" name="BMC Genomics">
        <title>Comparative genomics of the major fungal agents of human and animal Sporotrichosis: Sporothrix schenckii and Sporothrix brasiliensis.</title>
        <authorList>
            <person name="Teixeira M.M."/>
            <person name="de Almeida L.G."/>
            <person name="Kubitschek-Barreira P."/>
            <person name="Alves F.L."/>
            <person name="Kioshima E.S."/>
            <person name="Abadio A.K."/>
            <person name="Fernandes L."/>
            <person name="Derengowski L.S."/>
            <person name="Ferreira K.S."/>
            <person name="Souza R.C."/>
            <person name="Ruiz J.C."/>
            <person name="de Andrade N.C."/>
            <person name="Paes H.C."/>
            <person name="Nicola A.M."/>
            <person name="Albuquerque P."/>
            <person name="Gerber A.L."/>
            <person name="Martins V.P."/>
            <person name="Peconick L.D."/>
            <person name="Neto A.V."/>
            <person name="Chaucanez C.B."/>
            <person name="Silva P.A."/>
            <person name="Cunha O.L."/>
            <person name="de Oliveira F.F."/>
            <person name="dos Santos T.C."/>
            <person name="Barros A.L."/>
            <person name="Soares M.A."/>
            <person name="de Oliveira L.M."/>
            <person name="Marini M.M."/>
            <person name="Villalobos-Duno H."/>
            <person name="Cunha M.M."/>
            <person name="de Hoog S."/>
            <person name="da Silveira J.F."/>
            <person name="Henrissat B."/>
            <person name="Nino-Vega G.A."/>
            <person name="Cisalpino P.S."/>
            <person name="Mora-Montes H.M."/>
            <person name="Almeida S.R."/>
            <person name="Stajich J.E."/>
            <person name="Lopes-Bezerra L.M."/>
            <person name="Vasconcelos A.T."/>
            <person name="Felipe M.S."/>
        </authorList>
    </citation>
    <scope>NUCLEOTIDE SEQUENCE [LARGE SCALE GENOMIC DNA]</scope>
    <source>
        <strain evidence="8 9">5110</strain>
    </source>
</reference>
<evidence type="ECO:0000256" key="1">
    <source>
        <dbReference type="ARBA" id="ARBA00022723"/>
    </source>
</evidence>
<dbReference type="PANTHER" id="PTHR31779">
    <property type="entry name" value="2-NITROPROPANE DIOXYGENASE FAMILY, PUTATIVE (AFU_ORTHOLOGUE AFUA_2G17430)-RELATED"/>
    <property type="match status" value="1"/>
</dbReference>
<dbReference type="GO" id="GO:0008270">
    <property type="term" value="F:zinc ion binding"/>
    <property type="evidence" value="ECO:0007669"/>
    <property type="project" value="InterPro"/>
</dbReference>
<sequence length="434" mass="48521">MQPAVVLPVVEITSLEHFETLARVYFEKVHICYGFFDKRAFLERLHQRFQRQALLASQQPKVFDGVLAGVAALGCLFSQQMATMTELQLLHTAFHALNMHKLVGPPSIDLINGWILRTIYLRLTDSPYTVWISSCTMMHLIEASGLLADIPAVLPPREQCDPELEQRMVGVAHHLNVWTSFDLGLSRVAYLKTELSLPPSPMGDDVTTELLGLLPMSVSLDPVLPTNETDLTSTLSKLLNRQHTLGPSLMAQCNLVLCILRRIHTQNLDIPTELAEQVSNVPFQTVCVILVMDTRSALTMLPEAMQTLYLIASIYDTERMREACSTAHLLVRLHQQRRKDDLAVLGEALKAQNQHIWAESSSARVPVQAPLQLSSSEQARPDPSADEFSWLGALVADLPGLQRVDFEEFLNTDMIESMSLINESWSTPGPTRSH</sequence>
<dbReference type="RefSeq" id="XP_040621291.1">
    <property type="nucleotide sequence ID" value="XM_040767291.1"/>
</dbReference>
<dbReference type="GO" id="GO:0003700">
    <property type="term" value="F:DNA-binding transcription factor activity"/>
    <property type="evidence" value="ECO:0007669"/>
    <property type="project" value="TreeGrafter"/>
</dbReference>
<evidence type="ECO:0000256" key="2">
    <source>
        <dbReference type="ARBA" id="ARBA00022833"/>
    </source>
</evidence>
<keyword evidence="4" id="KW-0238">DNA-binding</keyword>
<evidence type="ECO:0000256" key="5">
    <source>
        <dbReference type="ARBA" id="ARBA00023163"/>
    </source>
</evidence>
<dbReference type="OrthoDB" id="9986881at2759"/>
<keyword evidence="3" id="KW-0805">Transcription regulation</keyword>
<evidence type="ECO:0000256" key="6">
    <source>
        <dbReference type="ARBA" id="ARBA00023242"/>
    </source>
</evidence>
<evidence type="ECO:0000256" key="3">
    <source>
        <dbReference type="ARBA" id="ARBA00023015"/>
    </source>
</evidence>
<dbReference type="GeneID" id="63682212"/>
<dbReference type="InterPro" id="IPR007219">
    <property type="entry name" value="XnlR_reg_dom"/>
</dbReference>
<dbReference type="CDD" id="cd12148">
    <property type="entry name" value="fungal_TF_MHR"/>
    <property type="match status" value="1"/>
</dbReference>
<accession>A0A0C2IVW3</accession>
<keyword evidence="9" id="KW-1185">Reference proteome</keyword>
<name>A0A0C2IVW3_9PEZI</name>
<feature type="domain" description="Xylanolytic transcriptional activator regulatory" evidence="7">
    <location>
        <begin position="24"/>
        <end position="169"/>
    </location>
</feature>
<comment type="caution">
    <text evidence="8">The sequence shown here is derived from an EMBL/GenBank/DDBJ whole genome shotgun (WGS) entry which is preliminary data.</text>
</comment>
<gene>
    <name evidence="8" type="ORF">SPBR_09165</name>
</gene>
<evidence type="ECO:0000259" key="7">
    <source>
        <dbReference type="Pfam" id="PF04082"/>
    </source>
</evidence>
<dbReference type="GO" id="GO:0006351">
    <property type="term" value="P:DNA-templated transcription"/>
    <property type="evidence" value="ECO:0007669"/>
    <property type="project" value="InterPro"/>
</dbReference>
<protein>
    <recommendedName>
        <fullName evidence="7">Xylanolytic transcriptional activator regulatory domain-containing protein</fullName>
    </recommendedName>
</protein>
<dbReference type="VEuPathDB" id="FungiDB:SPBR_09165"/>
<keyword evidence="5" id="KW-0804">Transcription</keyword>
<dbReference type="GO" id="GO:0009410">
    <property type="term" value="P:response to xenobiotic stimulus"/>
    <property type="evidence" value="ECO:0007669"/>
    <property type="project" value="TreeGrafter"/>
</dbReference>
<dbReference type="PANTHER" id="PTHR31779:SF5">
    <property type="entry name" value="ZN(II)2CYS6 TRANSCRIPTION FACTOR (EUROFUNG)"/>
    <property type="match status" value="1"/>
</dbReference>
<keyword evidence="1" id="KW-0479">Metal-binding</keyword>
<evidence type="ECO:0000313" key="9">
    <source>
        <dbReference type="Proteomes" id="UP000031575"/>
    </source>
</evidence>
<dbReference type="HOGENOM" id="CLU_019691_1_0_1"/>
<dbReference type="EMBL" id="AWTV01000005">
    <property type="protein sequence ID" value="KIH93281.1"/>
    <property type="molecule type" value="Genomic_DNA"/>
</dbReference>
<dbReference type="AlphaFoldDB" id="A0A0C2IVW3"/>
<keyword evidence="2" id="KW-0862">Zinc</keyword>
<dbReference type="Pfam" id="PF04082">
    <property type="entry name" value="Fungal_trans"/>
    <property type="match status" value="1"/>
</dbReference>
<dbReference type="InterPro" id="IPR052478">
    <property type="entry name" value="Metabolite_Synth_Reg"/>
</dbReference>
<keyword evidence="6" id="KW-0539">Nucleus</keyword>
<evidence type="ECO:0000256" key="4">
    <source>
        <dbReference type="ARBA" id="ARBA00023125"/>
    </source>
</evidence>
<dbReference type="GO" id="GO:0003677">
    <property type="term" value="F:DNA binding"/>
    <property type="evidence" value="ECO:0007669"/>
    <property type="project" value="UniProtKB-KW"/>
</dbReference>
<organism evidence="8 9">
    <name type="scientific">Sporothrix brasiliensis 5110</name>
    <dbReference type="NCBI Taxonomy" id="1398154"/>
    <lineage>
        <taxon>Eukaryota</taxon>
        <taxon>Fungi</taxon>
        <taxon>Dikarya</taxon>
        <taxon>Ascomycota</taxon>
        <taxon>Pezizomycotina</taxon>
        <taxon>Sordariomycetes</taxon>
        <taxon>Sordariomycetidae</taxon>
        <taxon>Ophiostomatales</taxon>
        <taxon>Ophiostomataceae</taxon>
        <taxon>Sporothrix</taxon>
    </lineage>
</organism>
<evidence type="ECO:0000313" key="8">
    <source>
        <dbReference type="EMBL" id="KIH93281.1"/>
    </source>
</evidence>
<proteinExistence type="predicted"/>